<evidence type="ECO:0000256" key="2">
    <source>
        <dbReference type="ARBA" id="ARBA00022490"/>
    </source>
</evidence>
<evidence type="ECO:0000256" key="4">
    <source>
        <dbReference type="ARBA" id="ARBA00022694"/>
    </source>
</evidence>
<comment type="caution">
    <text evidence="10">The sequence shown here is derived from an EMBL/GenBank/DDBJ whole genome shotgun (WGS) entry which is preliminary data.</text>
</comment>
<dbReference type="HAMAP" id="MF_01161">
    <property type="entry name" value="tRNA_Ile_lys_synt"/>
    <property type="match status" value="1"/>
</dbReference>
<dbReference type="CDD" id="cd01992">
    <property type="entry name" value="TilS_N"/>
    <property type="match status" value="1"/>
</dbReference>
<dbReference type="GO" id="GO:0032267">
    <property type="term" value="F:tRNA(Ile)-lysidine synthase activity"/>
    <property type="evidence" value="ECO:0007669"/>
    <property type="project" value="UniProtKB-EC"/>
</dbReference>
<dbReference type="NCBIfam" id="TIGR02433">
    <property type="entry name" value="lysidine_TilS_C"/>
    <property type="match status" value="1"/>
</dbReference>
<dbReference type="PANTHER" id="PTHR43033">
    <property type="entry name" value="TRNA(ILE)-LYSIDINE SYNTHASE-RELATED"/>
    <property type="match status" value="1"/>
</dbReference>
<dbReference type="SUPFAM" id="SSF56037">
    <property type="entry name" value="PheT/TilS domain"/>
    <property type="match status" value="1"/>
</dbReference>
<dbReference type="EC" id="6.3.4.19" evidence="8"/>
<evidence type="ECO:0000256" key="5">
    <source>
        <dbReference type="ARBA" id="ARBA00022741"/>
    </source>
</evidence>
<comment type="catalytic activity">
    <reaction evidence="7 8">
        <text>cytidine(34) in tRNA(Ile2) + L-lysine + ATP = lysidine(34) in tRNA(Ile2) + AMP + diphosphate + H(+)</text>
        <dbReference type="Rhea" id="RHEA:43744"/>
        <dbReference type="Rhea" id="RHEA-COMP:10625"/>
        <dbReference type="Rhea" id="RHEA-COMP:10670"/>
        <dbReference type="ChEBI" id="CHEBI:15378"/>
        <dbReference type="ChEBI" id="CHEBI:30616"/>
        <dbReference type="ChEBI" id="CHEBI:32551"/>
        <dbReference type="ChEBI" id="CHEBI:33019"/>
        <dbReference type="ChEBI" id="CHEBI:82748"/>
        <dbReference type="ChEBI" id="CHEBI:83665"/>
        <dbReference type="ChEBI" id="CHEBI:456215"/>
        <dbReference type="EC" id="6.3.4.19"/>
    </reaction>
</comment>
<dbReference type="EMBL" id="WSLF01000002">
    <property type="protein sequence ID" value="KAE9636211.1"/>
    <property type="molecule type" value="Genomic_DNA"/>
</dbReference>
<dbReference type="InterPro" id="IPR014729">
    <property type="entry name" value="Rossmann-like_a/b/a_fold"/>
</dbReference>
<accession>A0A7C8HFQ0</accession>
<evidence type="ECO:0000256" key="6">
    <source>
        <dbReference type="ARBA" id="ARBA00022840"/>
    </source>
</evidence>
<keyword evidence="5 8" id="KW-0547">Nucleotide-binding</keyword>
<comment type="subcellular location">
    <subcellularLocation>
        <location evidence="1 8">Cytoplasm</location>
    </subcellularLocation>
</comment>
<dbReference type="InterPro" id="IPR012094">
    <property type="entry name" value="tRNA_Ile_lys_synt"/>
</dbReference>
<dbReference type="Proteomes" id="UP000483018">
    <property type="component" value="Unassembled WGS sequence"/>
</dbReference>
<dbReference type="SUPFAM" id="SSF82829">
    <property type="entry name" value="MesJ substrate recognition domain-like"/>
    <property type="match status" value="1"/>
</dbReference>
<comment type="similarity">
    <text evidence="8">Belongs to the tRNA(Ile)-lysidine synthase family.</text>
</comment>
<comment type="function">
    <text evidence="8">Ligates lysine onto the cytidine present at position 34 of the AUA codon-specific tRNA(Ile) that contains the anticodon CAU, in an ATP-dependent manner. Cytidine is converted to lysidine, thus changing the amino acid specificity of the tRNA from methionine to isoleucine.</text>
</comment>
<dbReference type="InterPro" id="IPR020825">
    <property type="entry name" value="Phe-tRNA_synthase-like_B3/B4"/>
</dbReference>
<dbReference type="SMART" id="SM00977">
    <property type="entry name" value="TilS_C"/>
    <property type="match status" value="1"/>
</dbReference>
<dbReference type="InterPro" id="IPR012795">
    <property type="entry name" value="tRNA_Ile_lys_synt_N"/>
</dbReference>
<evidence type="ECO:0000313" key="10">
    <source>
        <dbReference type="EMBL" id="KAE9636211.1"/>
    </source>
</evidence>
<dbReference type="GO" id="GO:0005524">
    <property type="term" value="F:ATP binding"/>
    <property type="evidence" value="ECO:0007669"/>
    <property type="project" value="UniProtKB-UniRule"/>
</dbReference>
<keyword evidence="6 8" id="KW-0067">ATP-binding</keyword>
<keyword evidence="11" id="KW-1185">Reference proteome</keyword>
<evidence type="ECO:0000256" key="1">
    <source>
        <dbReference type="ARBA" id="ARBA00004496"/>
    </source>
</evidence>
<protein>
    <recommendedName>
        <fullName evidence="8">tRNA(Ile)-lysidine synthase</fullName>
        <ecNumber evidence="8">6.3.4.19</ecNumber>
    </recommendedName>
    <alternativeName>
        <fullName evidence="8">tRNA(Ile)-2-lysyl-cytidine synthase</fullName>
    </alternativeName>
    <alternativeName>
        <fullName evidence="8">tRNA(Ile)-lysidine synthetase</fullName>
    </alternativeName>
</protein>
<dbReference type="GO" id="GO:0006400">
    <property type="term" value="P:tRNA modification"/>
    <property type="evidence" value="ECO:0007669"/>
    <property type="project" value="UniProtKB-UniRule"/>
</dbReference>
<dbReference type="NCBIfam" id="TIGR02432">
    <property type="entry name" value="lysidine_TilS_N"/>
    <property type="match status" value="1"/>
</dbReference>
<keyword evidence="2 8" id="KW-0963">Cytoplasm</keyword>
<sequence>MGVPMLQRIYKIIKEYNMIQKDNNIIVGVSGGADSMCLLHLLKQVSRIVPFKITAVHINHGIRGKEAEEDAAYVRDICKAWDIPCFIYNIDVKKEALKRKCSEEEAGRAVRYEIFEKVREETHGDKIAVAHNMNDQAETVLMQLFRGSGMKGLGGITPVRDHIIRPLLEFTRDEIEQYCLENHIHYRQDYTNALNIYTRNKIRNELIPFIKKNFNPNIVKTLYNMSTLLREEESFLNDEANKHLKLCIKEEKAHLVILDNPLFCSYHPVLQKRIIRIVLERLRGQLKNIDLNHVLDVIELSRKGTGKKLCLPNDIIVKRQYEDLIFQAGEELFEGFCYDVSVPSTIFVKELNAKVEVIVLDKENFNLSHQNTCTKSFDYDKIETGLHIRTKQPGDRILLKNGTKKLKDFFIDEKIPRDERDRIPLLADGNKILWVIGYRYSDAYKITSSTEKVLQVRWIPLTKEEV</sequence>
<keyword evidence="3 8" id="KW-0436">Ligase</keyword>
<comment type="domain">
    <text evidence="8">The N-terminal region contains the highly conserved SGGXDS motif, predicted to be a P-loop motif involved in ATP binding.</text>
</comment>
<dbReference type="Pfam" id="PF11734">
    <property type="entry name" value="TilS_C"/>
    <property type="match status" value="1"/>
</dbReference>
<dbReference type="InterPro" id="IPR012796">
    <property type="entry name" value="Lysidine-tRNA-synth_C"/>
</dbReference>
<dbReference type="GO" id="GO:0005737">
    <property type="term" value="C:cytoplasm"/>
    <property type="evidence" value="ECO:0007669"/>
    <property type="project" value="UniProtKB-SubCell"/>
</dbReference>
<evidence type="ECO:0000256" key="3">
    <source>
        <dbReference type="ARBA" id="ARBA00022598"/>
    </source>
</evidence>
<evidence type="ECO:0000259" key="9">
    <source>
        <dbReference type="SMART" id="SM00977"/>
    </source>
</evidence>
<evidence type="ECO:0000256" key="7">
    <source>
        <dbReference type="ARBA" id="ARBA00048539"/>
    </source>
</evidence>
<dbReference type="Gene3D" id="3.50.40.10">
    <property type="entry name" value="Phenylalanyl-trna Synthetase, Chain B, domain 3"/>
    <property type="match status" value="1"/>
</dbReference>
<reference evidence="10 11" key="1">
    <citation type="submission" date="2019-12" db="EMBL/GenBank/DDBJ databases">
        <title>Defluviitalea raffinosedens, isolated from a biogas fermenter, genome sequencing and characterization.</title>
        <authorList>
            <person name="Rettenmaier R."/>
            <person name="Schneider M."/>
            <person name="Neuhaus K."/>
            <person name="Liebl W."/>
            <person name="Zverlov V."/>
        </authorList>
    </citation>
    <scope>NUCLEOTIDE SEQUENCE [LARGE SCALE GENOMIC DNA]</scope>
    <source>
        <strain evidence="10 11">249c-K6</strain>
    </source>
</reference>
<dbReference type="PANTHER" id="PTHR43033:SF1">
    <property type="entry name" value="TRNA(ILE)-LYSIDINE SYNTHASE-RELATED"/>
    <property type="match status" value="1"/>
</dbReference>
<gene>
    <name evidence="8 10" type="primary">tilS</name>
    <name evidence="10" type="ORF">GND95_03575</name>
</gene>
<dbReference type="Pfam" id="PF01171">
    <property type="entry name" value="ATP_bind_3"/>
    <property type="match status" value="1"/>
</dbReference>
<keyword evidence="4 8" id="KW-0819">tRNA processing</keyword>
<proteinExistence type="inferred from homology"/>
<dbReference type="SUPFAM" id="SSF52402">
    <property type="entry name" value="Adenine nucleotide alpha hydrolases-like"/>
    <property type="match status" value="1"/>
</dbReference>
<name>A0A7C8HFQ0_9FIRM</name>
<organism evidence="10 11">
    <name type="scientific">Defluviitalea raffinosedens</name>
    <dbReference type="NCBI Taxonomy" id="1450156"/>
    <lineage>
        <taxon>Bacteria</taxon>
        <taxon>Bacillati</taxon>
        <taxon>Bacillota</taxon>
        <taxon>Clostridia</taxon>
        <taxon>Lachnospirales</taxon>
        <taxon>Defluviitaleaceae</taxon>
        <taxon>Defluviitalea</taxon>
    </lineage>
</organism>
<dbReference type="Gene3D" id="1.20.59.20">
    <property type="match status" value="1"/>
</dbReference>
<dbReference type="AlphaFoldDB" id="A0A7C8HFQ0"/>
<dbReference type="Gene3D" id="3.40.50.620">
    <property type="entry name" value="HUPs"/>
    <property type="match status" value="1"/>
</dbReference>
<evidence type="ECO:0000256" key="8">
    <source>
        <dbReference type="HAMAP-Rule" id="MF_01161"/>
    </source>
</evidence>
<feature type="binding site" evidence="8">
    <location>
        <begin position="30"/>
        <end position="35"/>
    </location>
    <ligand>
        <name>ATP</name>
        <dbReference type="ChEBI" id="CHEBI:30616"/>
    </ligand>
</feature>
<dbReference type="InterPro" id="IPR011063">
    <property type="entry name" value="TilS/TtcA_N"/>
</dbReference>
<evidence type="ECO:0000313" key="11">
    <source>
        <dbReference type="Proteomes" id="UP000483018"/>
    </source>
</evidence>
<feature type="domain" description="Lysidine-tRNA(Ile) synthetase C-terminal" evidence="9">
    <location>
        <begin position="386"/>
        <end position="456"/>
    </location>
</feature>